<dbReference type="SUPFAM" id="SSF52540">
    <property type="entry name" value="P-loop containing nucleoside triphosphate hydrolases"/>
    <property type="match status" value="1"/>
</dbReference>
<dbReference type="GO" id="GO:0016887">
    <property type="term" value="F:ATP hydrolysis activity"/>
    <property type="evidence" value="ECO:0007669"/>
    <property type="project" value="InterPro"/>
</dbReference>
<dbReference type="EMBL" id="CAEY01001361">
    <property type="status" value="NOT_ANNOTATED_CDS"/>
    <property type="molecule type" value="Genomic_DNA"/>
</dbReference>
<dbReference type="EnsemblMetazoa" id="tetur04g04550.1">
    <property type="protein sequence ID" value="tetur04g04550.1"/>
    <property type="gene ID" value="tetur04g04550"/>
</dbReference>
<evidence type="ECO:0000256" key="8">
    <source>
        <dbReference type="ARBA" id="ARBA00023136"/>
    </source>
</evidence>
<evidence type="ECO:0000256" key="6">
    <source>
        <dbReference type="ARBA" id="ARBA00022840"/>
    </source>
</evidence>
<dbReference type="PANTHER" id="PTHR48041:SF78">
    <property type="entry name" value="ABC TRANSPORTER EXPRESSED IN TRACHEA, ISOFORM A"/>
    <property type="match status" value="1"/>
</dbReference>
<comment type="subcellular location">
    <subcellularLocation>
        <location evidence="1">Membrane</location>
        <topology evidence="1">Multi-pass membrane protein</topology>
    </subcellularLocation>
</comment>
<dbReference type="Gene3D" id="3.40.50.300">
    <property type="entry name" value="P-loop containing nucleotide triphosphate hydrolases"/>
    <property type="match status" value="1"/>
</dbReference>
<evidence type="ECO:0000313" key="12">
    <source>
        <dbReference type="Proteomes" id="UP000015104"/>
    </source>
</evidence>
<dbReference type="InterPro" id="IPR050352">
    <property type="entry name" value="ABCG_transporters"/>
</dbReference>
<keyword evidence="3" id="KW-0813">Transport</keyword>
<keyword evidence="8 9" id="KW-0472">Membrane</keyword>
<dbReference type="HOGENOM" id="CLU_000604_57_6_1"/>
<reference evidence="11" key="2">
    <citation type="submission" date="2015-06" db="UniProtKB">
        <authorList>
            <consortium name="EnsemblMetazoa"/>
        </authorList>
    </citation>
    <scope>IDENTIFICATION</scope>
</reference>
<sequence>MDSHKLVHFSETTDKLINHNEQLIKFQDKCKNDFSIDWFNLTYRLYPSPLNNLIHRFKRKKRLTGNKTILRDLNGTFKSGKLSAIMGPSGSGKTTLIECLAGIRVKGVEGDLRLTGRSRVTKAFIPQEDILCSQLTVREALMYSYGLKVGSKLIGKRPYSTLPDYVKEASITIGHLAHQLNLTDCFDVRISSISGGQKKRTSIAQELVSKPDVLLMDEPTSGLDSSSCYQLIKLLQRIASESSMAVIITIHQPSSRTFNLLQDVYMLSFNGKILFHGLPNQVVPTLTAVGVKCDVFNNPADLLNEVAYGEHGYDVLDKMVNKMDANFNPYKYSDNYTNHLNNVKPNGSVHLFSRPLLQSYFQSEASFLSQFKILMSRQLKLCFRNQMSSTVRIVIAIQAVFVIGLMYPNKGLADGCVPDLSHIPISDIKQIRGSIEKQIVDSKDNVGSLFWLLFLICLANMMPMSAIIPIDTKLFCKEFANGWYRIESYFIARNLADLPFILLCDFISVTGIFILTAQPMDRYNSALFIYILVSFNAATHGTILGTVFMHDIMSAVFATPNTLLPFILFSGYYTRISGMPILFRFISIISYPRYGFEAFMVAIFGYNRCKPEGAQSLVHARDEMNNFLDTMFQIAQTSLKDWHNTEDFSSLKNQTINFTNEIAESVTGPWFNENNRSGLFNYFDIQDSDYNSSVLSLIISLIVGQLIAFFITRLKSKSTR</sequence>
<feature type="transmembrane region" description="Helical" evidence="9">
    <location>
        <begin position="555"/>
        <end position="574"/>
    </location>
</feature>
<protein>
    <recommendedName>
        <fullName evidence="10">ABC transporter domain-containing protein</fullName>
    </recommendedName>
</protein>
<dbReference type="SMART" id="SM00382">
    <property type="entry name" value="AAA"/>
    <property type="match status" value="1"/>
</dbReference>
<keyword evidence="7 9" id="KW-1133">Transmembrane helix</keyword>
<dbReference type="AlphaFoldDB" id="T1K2C6"/>
<name>T1K2C6_TETUR</name>
<feature type="transmembrane region" description="Helical" evidence="9">
    <location>
        <begin position="581"/>
        <end position="606"/>
    </location>
</feature>
<dbReference type="GO" id="GO:0140359">
    <property type="term" value="F:ABC-type transporter activity"/>
    <property type="evidence" value="ECO:0007669"/>
    <property type="project" value="InterPro"/>
</dbReference>
<feature type="domain" description="ABC transporter" evidence="10">
    <location>
        <begin position="54"/>
        <end position="295"/>
    </location>
</feature>
<evidence type="ECO:0000256" key="7">
    <source>
        <dbReference type="ARBA" id="ARBA00022989"/>
    </source>
</evidence>
<dbReference type="GO" id="GO:0005524">
    <property type="term" value="F:ATP binding"/>
    <property type="evidence" value="ECO:0007669"/>
    <property type="project" value="UniProtKB-KW"/>
</dbReference>
<dbReference type="Pfam" id="PF00005">
    <property type="entry name" value="ABC_tran"/>
    <property type="match status" value="1"/>
</dbReference>
<dbReference type="PROSITE" id="PS50893">
    <property type="entry name" value="ABC_TRANSPORTER_2"/>
    <property type="match status" value="1"/>
</dbReference>
<feature type="transmembrane region" description="Helical" evidence="9">
    <location>
        <begin position="389"/>
        <end position="407"/>
    </location>
</feature>
<dbReference type="Proteomes" id="UP000015104">
    <property type="component" value="Unassembled WGS sequence"/>
</dbReference>
<organism evidence="11 12">
    <name type="scientific">Tetranychus urticae</name>
    <name type="common">Two-spotted spider mite</name>
    <dbReference type="NCBI Taxonomy" id="32264"/>
    <lineage>
        <taxon>Eukaryota</taxon>
        <taxon>Metazoa</taxon>
        <taxon>Ecdysozoa</taxon>
        <taxon>Arthropoda</taxon>
        <taxon>Chelicerata</taxon>
        <taxon>Arachnida</taxon>
        <taxon>Acari</taxon>
        <taxon>Acariformes</taxon>
        <taxon>Trombidiformes</taxon>
        <taxon>Prostigmata</taxon>
        <taxon>Eleutherengona</taxon>
        <taxon>Raphignathae</taxon>
        <taxon>Tetranychoidea</taxon>
        <taxon>Tetranychidae</taxon>
        <taxon>Tetranychus</taxon>
    </lineage>
</organism>
<dbReference type="InterPro" id="IPR013525">
    <property type="entry name" value="ABC2_TM"/>
</dbReference>
<keyword evidence="5" id="KW-0547">Nucleotide-binding</keyword>
<feature type="transmembrane region" description="Helical" evidence="9">
    <location>
        <begin position="690"/>
        <end position="711"/>
    </location>
</feature>
<evidence type="ECO:0000256" key="3">
    <source>
        <dbReference type="ARBA" id="ARBA00022448"/>
    </source>
</evidence>
<feature type="transmembrane region" description="Helical" evidence="9">
    <location>
        <begin position="490"/>
        <end position="515"/>
    </location>
</feature>
<dbReference type="Pfam" id="PF01061">
    <property type="entry name" value="ABC2_membrane"/>
    <property type="match status" value="1"/>
</dbReference>
<dbReference type="InterPro" id="IPR003593">
    <property type="entry name" value="AAA+_ATPase"/>
</dbReference>
<dbReference type="PANTHER" id="PTHR48041">
    <property type="entry name" value="ABC TRANSPORTER G FAMILY MEMBER 28"/>
    <property type="match status" value="1"/>
</dbReference>
<evidence type="ECO:0000256" key="2">
    <source>
        <dbReference type="ARBA" id="ARBA00005814"/>
    </source>
</evidence>
<keyword evidence="6" id="KW-0067">ATP-binding</keyword>
<keyword evidence="4 9" id="KW-0812">Transmembrane</keyword>
<evidence type="ECO:0000313" key="11">
    <source>
        <dbReference type="EnsemblMetazoa" id="tetur04g04550.1"/>
    </source>
</evidence>
<feature type="transmembrane region" description="Helical" evidence="9">
    <location>
        <begin position="449"/>
        <end position="470"/>
    </location>
</feature>
<evidence type="ECO:0000256" key="5">
    <source>
        <dbReference type="ARBA" id="ARBA00022741"/>
    </source>
</evidence>
<accession>T1K2C6</accession>
<dbReference type="InterPro" id="IPR027417">
    <property type="entry name" value="P-loop_NTPase"/>
</dbReference>
<comment type="similarity">
    <text evidence="2">Belongs to the ABC transporter superfamily. ABCG family. Eye pigment precursor importer (TC 3.A.1.204) subfamily.</text>
</comment>
<evidence type="ECO:0000256" key="9">
    <source>
        <dbReference type="SAM" id="Phobius"/>
    </source>
</evidence>
<reference evidence="12" key="1">
    <citation type="submission" date="2011-08" db="EMBL/GenBank/DDBJ databases">
        <authorList>
            <person name="Rombauts S."/>
        </authorList>
    </citation>
    <scope>NUCLEOTIDE SEQUENCE</scope>
    <source>
        <strain evidence="12">London</strain>
    </source>
</reference>
<dbReference type="eggNOG" id="KOG0061">
    <property type="taxonomic scope" value="Eukaryota"/>
</dbReference>
<evidence type="ECO:0000256" key="4">
    <source>
        <dbReference type="ARBA" id="ARBA00022692"/>
    </source>
</evidence>
<dbReference type="InterPro" id="IPR003439">
    <property type="entry name" value="ABC_transporter-like_ATP-bd"/>
</dbReference>
<proteinExistence type="inferred from homology"/>
<keyword evidence="12" id="KW-1185">Reference proteome</keyword>
<dbReference type="GO" id="GO:0005886">
    <property type="term" value="C:plasma membrane"/>
    <property type="evidence" value="ECO:0007669"/>
    <property type="project" value="TreeGrafter"/>
</dbReference>
<evidence type="ECO:0000259" key="10">
    <source>
        <dbReference type="PROSITE" id="PS50893"/>
    </source>
</evidence>
<feature type="transmembrane region" description="Helical" evidence="9">
    <location>
        <begin position="527"/>
        <end position="549"/>
    </location>
</feature>
<evidence type="ECO:0000256" key="1">
    <source>
        <dbReference type="ARBA" id="ARBA00004141"/>
    </source>
</evidence>